<dbReference type="OMA" id="WYICEKY"/>
<dbReference type="SMART" id="SM00220">
    <property type="entry name" value="S_TKc"/>
    <property type="match status" value="1"/>
</dbReference>
<dbReference type="InterPro" id="IPR000719">
    <property type="entry name" value="Prot_kinase_dom"/>
</dbReference>
<reference evidence="3 4" key="1">
    <citation type="journal article" date="2019" name="Sci. Rep.">
        <title>Nanopore sequencing improves the draft genome of the human pathogenic amoeba Naegleria fowleri.</title>
        <authorList>
            <person name="Liechti N."/>
            <person name="Schurch N."/>
            <person name="Bruggmann R."/>
            <person name="Wittwer M."/>
        </authorList>
    </citation>
    <scope>NUCLEOTIDE SEQUENCE [LARGE SCALE GENOMIC DNA]</scope>
    <source>
        <strain evidence="3 4">ATCC 30894</strain>
    </source>
</reference>
<protein>
    <recommendedName>
        <fullName evidence="2">Protein kinase domain-containing protein</fullName>
    </recommendedName>
</protein>
<dbReference type="VEuPathDB" id="AmoebaDB:NF0100040"/>
<keyword evidence="4" id="KW-1185">Reference proteome</keyword>
<dbReference type="VEuPathDB" id="AmoebaDB:FDP41_006889"/>
<dbReference type="VEuPathDB" id="AmoebaDB:NfTy_076000"/>
<accession>A0A6A5BMY7</accession>
<feature type="compositionally biased region" description="Pro residues" evidence="1">
    <location>
        <begin position="163"/>
        <end position="179"/>
    </location>
</feature>
<feature type="region of interest" description="Disordered" evidence="1">
    <location>
        <begin position="542"/>
        <end position="576"/>
    </location>
</feature>
<dbReference type="GO" id="GO:0004672">
    <property type="term" value="F:protein kinase activity"/>
    <property type="evidence" value="ECO:0007669"/>
    <property type="project" value="InterPro"/>
</dbReference>
<evidence type="ECO:0000259" key="2">
    <source>
        <dbReference type="PROSITE" id="PS50011"/>
    </source>
</evidence>
<dbReference type="InterPro" id="IPR011009">
    <property type="entry name" value="Kinase-like_dom_sf"/>
</dbReference>
<dbReference type="InterPro" id="IPR053083">
    <property type="entry name" value="TF_kinase-domain_protein"/>
</dbReference>
<evidence type="ECO:0000313" key="3">
    <source>
        <dbReference type="EMBL" id="KAF0974279.1"/>
    </source>
</evidence>
<dbReference type="GO" id="GO:0005524">
    <property type="term" value="F:ATP binding"/>
    <property type="evidence" value="ECO:0007669"/>
    <property type="project" value="InterPro"/>
</dbReference>
<feature type="compositionally biased region" description="Polar residues" evidence="1">
    <location>
        <begin position="456"/>
        <end position="467"/>
    </location>
</feature>
<feature type="region of interest" description="Disordered" evidence="1">
    <location>
        <begin position="37"/>
        <end position="76"/>
    </location>
</feature>
<feature type="domain" description="Protein kinase" evidence="2">
    <location>
        <begin position="997"/>
        <end position="1310"/>
    </location>
</feature>
<feature type="compositionally biased region" description="Acidic residues" evidence="1">
    <location>
        <begin position="49"/>
        <end position="59"/>
    </location>
</feature>
<dbReference type="PROSITE" id="PS50011">
    <property type="entry name" value="PROTEIN_KINASE_DOM"/>
    <property type="match status" value="2"/>
</dbReference>
<organism evidence="3 4">
    <name type="scientific">Naegleria fowleri</name>
    <name type="common">Brain eating amoeba</name>
    <dbReference type="NCBI Taxonomy" id="5763"/>
    <lineage>
        <taxon>Eukaryota</taxon>
        <taxon>Discoba</taxon>
        <taxon>Heterolobosea</taxon>
        <taxon>Tetramitia</taxon>
        <taxon>Eutetramitia</taxon>
        <taxon>Vahlkampfiidae</taxon>
        <taxon>Naegleria</taxon>
    </lineage>
</organism>
<dbReference type="Gene3D" id="1.10.510.10">
    <property type="entry name" value="Transferase(Phosphotransferase) domain 1"/>
    <property type="match status" value="2"/>
</dbReference>
<feature type="domain" description="Protein kinase" evidence="2">
    <location>
        <begin position="188"/>
        <end position="754"/>
    </location>
</feature>
<dbReference type="PANTHER" id="PTHR44305">
    <property type="entry name" value="SI:DKEY-192D15.2-RELATED"/>
    <property type="match status" value="1"/>
</dbReference>
<dbReference type="GeneID" id="68114107"/>
<dbReference type="SUPFAM" id="SSF56112">
    <property type="entry name" value="Protein kinase-like (PK-like)"/>
    <property type="match status" value="2"/>
</dbReference>
<gene>
    <name evidence="3" type="ORF">FDP41_006889</name>
</gene>
<sequence>MGQNKSSSSGVVSDSFSEYLEKASLSSREQQQLLDLYNSYASSAPYRDDESDSSEDDQSEYLKDPLEEESEDVDNSSTTLAAFTNPLHFTLSSSTLVNSTKVQRSNTTPVFKSKNAKITFHIDHITVRRRKRRFPLSLSSLSPPNKHHHDESSSPQHENFPNPSTPSPSTIPPNSSPPPSKQWYICEKYCELKKMDGKLGNVFLATQVAYKRDYHNDYTQQQSSPQQQQQTIADILTSPLLPPSFQSSSSSEISSNNNNENIDGKSLNFSSRNHSVLHPLHNRPVTVKFLKCSQQEWSGASSTNSQYPLERYLNELKNYWYMTLNSISHGKKSDYFEEKKHDDFFFKIYVDRNFYNSPVSANGHVFIMLVMPYFENSLSSVISQYKRMDRTFSLLEIIQIFKQILRPILQLHQLGYGHHNLKPENVFIIPSHHSTHHHHLSTPRNRPNKSKKQGFMKSNNSNESPTGSLQLSSSTPTCTPLSKIGHDYDIILTDPFPRMNVLQRSNMSLMNMSAIRKSVASFNDLLLSDSLHYNSHHHRKSLMSLEPLSPHSTLTPSPSSNSMSPASQPSFSPSNYNTNNPSTFNLTLSLTSTKSLNDFKPFPNRHAFEIKSLSEYLSPEFKSLSCGKKYLTIKQFSENLSTESGCETDTKNNLDLLSTSIIGATDVFALGILFYQIMSLDLSLDALVHASSIHSKRCFIRESIIMNYRQDVEFLDLYERLIDLITYQMLAVHPEERISPKNLFLHLDQMESFIKRRVMVAHWDLDKTALSGNVVGNMNTNCSNYNNGAPKTLLQKSALSSNSLTFNDEEAESIFYKLMVIQYAGVKNALPELMKKLSCISLYSPLRGFQAPYQTTGSDFKKTTSRGETTSISNMMTLASGSEDHGKLALTAALDELDHDDPFSILDHIDLNGFYHPEHNIKSLNQLGFSPEVFAMRGIGSFLGASKFKIEKFLECKRSKEVLLASKRSLKKNPIFKNTQQYRVTCIPIYSSMTLNANPRTLISIGSKLQVPFSEEYSSDVTKCISSHDSVDYYFNGYNIIETILNSYNYSQTLFPVIEKFSWVNMHCIVEPANILNFTPLHQYLALKKDSSSDITIDDLTPSYLSNSSIPLSTTQEQQLYYLDEEECVKLQIHSFVKPLPKPNPTPFTTFQVCNFALQLAESLNYFHQLDVVHCNINTESVLFFDEKLVFTGYDDSQVKGTKLNDYSFVAPEYFFPLQNGQALTIHDKLDIYHFGILLIELILGLELDSSISVLTITQNEERFIRELDFQFELRNVPKRISSLFKTCVCANPKKRLTSKDILYELNEVLKKK</sequence>
<feature type="compositionally biased region" description="Low complexity" evidence="1">
    <location>
        <begin position="247"/>
        <end position="261"/>
    </location>
</feature>
<feature type="region of interest" description="Disordered" evidence="1">
    <location>
        <begin position="134"/>
        <end position="179"/>
    </location>
</feature>
<feature type="compositionally biased region" description="Low complexity" evidence="1">
    <location>
        <begin position="468"/>
        <end position="477"/>
    </location>
</feature>
<name>A0A6A5BMY7_NAEFO</name>
<dbReference type="RefSeq" id="XP_044558992.1">
    <property type="nucleotide sequence ID" value="XM_044710572.1"/>
</dbReference>
<feature type="compositionally biased region" description="Low complexity" evidence="1">
    <location>
        <begin position="544"/>
        <end position="576"/>
    </location>
</feature>
<feature type="region of interest" description="Disordered" evidence="1">
    <location>
        <begin position="243"/>
        <end position="267"/>
    </location>
</feature>
<evidence type="ECO:0000256" key="1">
    <source>
        <dbReference type="SAM" id="MobiDB-lite"/>
    </source>
</evidence>
<comment type="caution">
    <text evidence="3">The sequence shown here is derived from an EMBL/GenBank/DDBJ whole genome shotgun (WGS) entry which is preliminary data.</text>
</comment>
<dbReference type="Proteomes" id="UP000444721">
    <property type="component" value="Unassembled WGS sequence"/>
</dbReference>
<dbReference type="Pfam" id="PF00069">
    <property type="entry name" value="Pkinase"/>
    <property type="match status" value="1"/>
</dbReference>
<feature type="compositionally biased region" description="Low complexity" evidence="1">
    <location>
        <begin position="135"/>
        <end position="144"/>
    </location>
</feature>
<evidence type="ECO:0000313" key="4">
    <source>
        <dbReference type="Proteomes" id="UP000444721"/>
    </source>
</evidence>
<feature type="compositionally biased region" description="Basic residues" evidence="1">
    <location>
        <begin position="435"/>
        <end position="454"/>
    </location>
</feature>
<dbReference type="EMBL" id="VFQX01000053">
    <property type="protein sequence ID" value="KAF0974279.1"/>
    <property type="molecule type" value="Genomic_DNA"/>
</dbReference>
<dbReference type="OrthoDB" id="10265753at2759"/>
<feature type="region of interest" description="Disordered" evidence="1">
    <location>
        <begin position="435"/>
        <end position="477"/>
    </location>
</feature>
<proteinExistence type="predicted"/>